<name>A0AA40BN14_9PEZI</name>
<feature type="compositionally biased region" description="Basic and acidic residues" evidence="1">
    <location>
        <begin position="328"/>
        <end position="359"/>
    </location>
</feature>
<feature type="compositionally biased region" description="Basic and acidic residues" evidence="1">
    <location>
        <begin position="179"/>
        <end position="196"/>
    </location>
</feature>
<accession>A0AA40BN14</accession>
<dbReference type="EMBL" id="JAUKTV010000005">
    <property type="protein sequence ID" value="KAK0737174.1"/>
    <property type="molecule type" value="Genomic_DNA"/>
</dbReference>
<dbReference type="Proteomes" id="UP001172159">
    <property type="component" value="Unassembled WGS sequence"/>
</dbReference>
<organism evidence="2 3">
    <name type="scientific">Apiosordaria backusii</name>
    <dbReference type="NCBI Taxonomy" id="314023"/>
    <lineage>
        <taxon>Eukaryota</taxon>
        <taxon>Fungi</taxon>
        <taxon>Dikarya</taxon>
        <taxon>Ascomycota</taxon>
        <taxon>Pezizomycotina</taxon>
        <taxon>Sordariomycetes</taxon>
        <taxon>Sordariomycetidae</taxon>
        <taxon>Sordariales</taxon>
        <taxon>Lasiosphaeriaceae</taxon>
        <taxon>Apiosordaria</taxon>
    </lineage>
</organism>
<feature type="compositionally biased region" description="Low complexity" evidence="1">
    <location>
        <begin position="106"/>
        <end position="120"/>
    </location>
</feature>
<feature type="compositionally biased region" description="Low complexity" evidence="1">
    <location>
        <begin position="283"/>
        <end position="299"/>
    </location>
</feature>
<proteinExistence type="predicted"/>
<sequence length="407" mass="45907">MCLSKVYYNSYADGEQDVTEKTYACRDGRRCANPEVRKYDRKFPFTKLGEAQPESQRSISERKPTPYFESRGSKSPSPSGRDSRRDSGVYMVGGLSSKSSKHYDPYDPYSSQPYRSSSSSRTRDDPRDHYDSRHGRSRSNSIPQIIYMDGRDGYKESGKRSRSSSRDYSRDIPLGPVHLADEYGRRSSRSRSRDSTDLNSKYYSSSGRGRGDPMSGYMFIDDQDERRRQRREQRRMSTSSYHEPSTSMDAYDPSRYVPRSSRRASTSGSGTVVHNGDGTSLYTSSSAPTGTSSGKSGSGHVRWEDEVRAKRNRQNAEIANRPVLGLDGEPKSILKKKGDTKGKGRESDDADVYDLRRAVEGMGLPSRGRRSSSSRDLMDDYSSSRYDDGLGVRKSRGKGYSGDDRYR</sequence>
<evidence type="ECO:0000313" key="2">
    <source>
        <dbReference type="EMBL" id="KAK0737174.1"/>
    </source>
</evidence>
<keyword evidence="3" id="KW-1185">Reference proteome</keyword>
<evidence type="ECO:0000313" key="3">
    <source>
        <dbReference type="Proteomes" id="UP001172159"/>
    </source>
</evidence>
<comment type="caution">
    <text evidence="2">The sequence shown here is derived from an EMBL/GenBank/DDBJ whole genome shotgun (WGS) entry which is preliminary data.</text>
</comment>
<feature type="compositionally biased region" description="Basic and acidic residues" evidence="1">
    <location>
        <begin position="149"/>
        <end position="170"/>
    </location>
</feature>
<dbReference type="AlphaFoldDB" id="A0AA40BN14"/>
<protein>
    <submittedName>
        <fullName evidence="2">Uncharacterized protein</fullName>
    </submittedName>
</protein>
<feature type="compositionally biased region" description="Basic and acidic residues" evidence="1">
    <location>
        <begin position="121"/>
        <end position="134"/>
    </location>
</feature>
<reference evidence="2" key="1">
    <citation type="submission" date="2023-06" db="EMBL/GenBank/DDBJ databases">
        <title>Genome-scale phylogeny and comparative genomics of the fungal order Sordariales.</title>
        <authorList>
            <consortium name="Lawrence Berkeley National Laboratory"/>
            <person name="Hensen N."/>
            <person name="Bonometti L."/>
            <person name="Westerberg I."/>
            <person name="Brannstrom I.O."/>
            <person name="Guillou S."/>
            <person name="Cros-Aarteil S."/>
            <person name="Calhoun S."/>
            <person name="Haridas S."/>
            <person name="Kuo A."/>
            <person name="Mondo S."/>
            <person name="Pangilinan J."/>
            <person name="Riley R."/>
            <person name="Labutti K."/>
            <person name="Andreopoulos B."/>
            <person name="Lipzen A."/>
            <person name="Chen C."/>
            <person name="Yanf M."/>
            <person name="Daum C."/>
            <person name="Ng V."/>
            <person name="Clum A."/>
            <person name="Steindorff A."/>
            <person name="Ohm R."/>
            <person name="Martin F."/>
            <person name="Silar P."/>
            <person name="Natvig D."/>
            <person name="Lalanne C."/>
            <person name="Gautier V."/>
            <person name="Ament-Velasquez S.L."/>
            <person name="Kruys A."/>
            <person name="Hutchinson M.I."/>
            <person name="Powell A.J."/>
            <person name="Barry K."/>
            <person name="Miller A.N."/>
            <person name="Grigoriev I.V."/>
            <person name="Debuchy R."/>
            <person name="Gladieux P."/>
            <person name="Thoren M.H."/>
            <person name="Johannesson H."/>
        </authorList>
    </citation>
    <scope>NUCLEOTIDE SEQUENCE</scope>
    <source>
        <strain evidence="2">CBS 540.89</strain>
    </source>
</reference>
<feature type="compositionally biased region" description="Polar residues" evidence="1">
    <location>
        <begin position="236"/>
        <end position="248"/>
    </location>
</feature>
<gene>
    <name evidence="2" type="ORF">B0T21DRAFT_364609</name>
</gene>
<evidence type="ECO:0000256" key="1">
    <source>
        <dbReference type="SAM" id="MobiDB-lite"/>
    </source>
</evidence>
<feature type="non-terminal residue" evidence="2">
    <location>
        <position position="407"/>
    </location>
</feature>
<feature type="region of interest" description="Disordered" evidence="1">
    <location>
        <begin position="42"/>
        <end position="407"/>
    </location>
</feature>